<dbReference type="Proteomes" id="UP001497457">
    <property type="component" value="Chromosome 18b"/>
</dbReference>
<name>A0ABC8Z4I5_9POAL</name>
<dbReference type="PANTHER" id="PTHR33994:SF17">
    <property type="entry name" value="OS01G0655600 PROTEIN"/>
    <property type="match status" value="1"/>
</dbReference>
<gene>
    <name evidence="3" type="ORF">URODEC1_LOCUS41395</name>
</gene>
<feature type="transmembrane region" description="Helical" evidence="2">
    <location>
        <begin position="59"/>
        <end position="82"/>
    </location>
</feature>
<evidence type="ECO:0000256" key="1">
    <source>
        <dbReference type="SAM" id="MobiDB-lite"/>
    </source>
</evidence>
<evidence type="ECO:0000313" key="4">
    <source>
        <dbReference type="Proteomes" id="UP001497457"/>
    </source>
</evidence>
<reference evidence="3 4" key="2">
    <citation type="submission" date="2024-10" db="EMBL/GenBank/DDBJ databases">
        <authorList>
            <person name="Ryan C."/>
        </authorList>
    </citation>
    <scope>NUCLEOTIDE SEQUENCE [LARGE SCALE GENOMIC DNA]</scope>
</reference>
<evidence type="ECO:0008006" key="5">
    <source>
        <dbReference type="Google" id="ProtNLM"/>
    </source>
</evidence>
<dbReference type="PANTHER" id="PTHR33994">
    <property type="entry name" value="OS04G0515000 PROTEIN"/>
    <property type="match status" value="1"/>
</dbReference>
<organism evidence="3 4">
    <name type="scientific">Urochloa decumbens</name>
    <dbReference type="NCBI Taxonomy" id="240449"/>
    <lineage>
        <taxon>Eukaryota</taxon>
        <taxon>Viridiplantae</taxon>
        <taxon>Streptophyta</taxon>
        <taxon>Embryophyta</taxon>
        <taxon>Tracheophyta</taxon>
        <taxon>Spermatophyta</taxon>
        <taxon>Magnoliopsida</taxon>
        <taxon>Liliopsida</taxon>
        <taxon>Poales</taxon>
        <taxon>Poaceae</taxon>
        <taxon>PACMAD clade</taxon>
        <taxon>Panicoideae</taxon>
        <taxon>Panicodae</taxon>
        <taxon>Paniceae</taxon>
        <taxon>Melinidinae</taxon>
        <taxon>Urochloa</taxon>
    </lineage>
</organism>
<dbReference type="AlphaFoldDB" id="A0ABC8Z4I5"/>
<accession>A0ABC8Z4I5</accession>
<feature type="region of interest" description="Disordered" evidence="1">
    <location>
        <begin position="12"/>
        <end position="50"/>
    </location>
</feature>
<protein>
    <recommendedName>
        <fullName evidence="5">Late embryogenesis abundant protein LEA-2 subgroup domain-containing protein</fullName>
    </recommendedName>
</protein>
<sequence length="239" mass="26019">MLDQGGHSLLTNNLGSMSHGTSTPACKDKANPDNNLPNGQRAKSKLGRRDQAIDPKDRLGIIIFAFSITFILCFASLMVVVLSGDGCAKPNITHRPYIFTRLVGKGGLDPAASPPTSPSFQLAFDVDGVSPGYRACSGGGSSWLRVSYHGMILAWGQMPYFCIDGCRQSTNVAIFEAKAEASVLREEVRNLFLNEIHVFGRIEFDVEGEVEGLGHLRCKFFILEDKAPDVPKSLCLVQR</sequence>
<keyword evidence="4" id="KW-1185">Reference proteome</keyword>
<keyword evidence="2" id="KW-1133">Transmembrane helix</keyword>
<feature type="compositionally biased region" description="Polar residues" evidence="1">
    <location>
        <begin position="12"/>
        <end position="24"/>
    </location>
</feature>
<proteinExistence type="predicted"/>
<dbReference type="EMBL" id="OZ075128">
    <property type="protein sequence ID" value="CAL4955382.1"/>
    <property type="molecule type" value="Genomic_DNA"/>
</dbReference>
<reference evidence="4" key="1">
    <citation type="submission" date="2024-06" db="EMBL/GenBank/DDBJ databases">
        <authorList>
            <person name="Ryan C."/>
        </authorList>
    </citation>
    <scope>NUCLEOTIDE SEQUENCE [LARGE SCALE GENOMIC DNA]</scope>
</reference>
<evidence type="ECO:0000313" key="3">
    <source>
        <dbReference type="EMBL" id="CAL4955382.1"/>
    </source>
</evidence>
<keyword evidence="2" id="KW-0472">Membrane</keyword>
<evidence type="ECO:0000256" key="2">
    <source>
        <dbReference type="SAM" id="Phobius"/>
    </source>
</evidence>
<keyword evidence="2" id="KW-0812">Transmembrane</keyword>